<gene>
    <name evidence="6" type="ORF">EDB81DRAFT_813865</name>
</gene>
<evidence type="ECO:0000259" key="5">
    <source>
        <dbReference type="PROSITE" id="PS50011"/>
    </source>
</evidence>
<feature type="compositionally biased region" description="Polar residues" evidence="4">
    <location>
        <begin position="684"/>
        <end position="708"/>
    </location>
</feature>
<feature type="region of interest" description="Disordered" evidence="4">
    <location>
        <begin position="658"/>
        <end position="730"/>
    </location>
</feature>
<dbReference type="AlphaFoldDB" id="A0A9P9IJB7"/>
<dbReference type="Pfam" id="PF00012">
    <property type="entry name" value="HSP70"/>
    <property type="match status" value="2"/>
</dbReference>
<dbReference type="PANTHER" id="PTHR19375">
    <property type="entry name" value="HEAT SHOCK PROTEIN 70KDA"/>
    <property type="match status" value="1"/>
</dbReference>
<dbReference type="InterPro" id="IPR011009">
    <property type="entry name" value="Kinase-like_dom_sf"/>
</dbReference>
<sequence>MAGTEAKSWAIGIDLGTANTRVAVFRDGVVEMIPDADGHLSMPSCVSFNEKGRVIGSPARSQLAFNPSNTVYNLKRLLPLRTAGPELQAFIEHVPFTIGESDGRPVVKVEYMGERKWLTTVELLSMILLRAKENAEAYLGSPVFNALISVPPCFSTESRGAIVDAAIIAGLNIWHTMPGVVAVAAFYSGISGKEEQNIVVFDLGAGSCNVTLATLEEDIIEIKSMAGDNLLGGEDFLSRLVSARVHEFKTTWDKDIWVNKRAIRRLRTACEAAIRDLSSAHEAHIDIDSLHEGLDFHSTVSRSDFELSFHRILVVGGSSRIPKIQQLLSDYFGGKEVTRSVNPDEAEVSGLASEAAIHNAEISSPMRLTLEVLPMSIGVEGRGGIMQKIINRNTTTPTKKSEYVVLEKRARFLHIYEGERARTRDCKKLASIDLKELNLYDYFGRDSTYAAGTVELECTIDISRRQFRGLCTVKEKDGKKTVKSFLDLQRRLSKDDIERMMDDAARYKKVDDEERERNLARLNLDSRIGLLSESIYNLPWCPLAQRLQKSIEEFRTFVDESELTEVSDYNQPIQILNDIELSMIRVRQELPIQNTSLVGLRQILDKLSSSTITPGRQSDLIEFRAMVDWLGNSPQAEPSEYSKQLEQLVDIWERLDTATDQPANEDDTTGTDLTSDQQGKDTESNSQNLTQETSADESTVSGSTNPTSRRPRTQRAPDTETLESLFSRPFEASREPFTDSQFDRISTFLRNGDNAAWGSVPRLYTVLRFIGQLDAMDSFMANGITDIWFPFTNSTLPSALQPSLQFNFLSVQRVVLSKGFKFEKDTERKHALFSQDEPLPFQVVGRLGRGAHGSVDKVMSIISHREYARKIFKKSRGLKRQDIKTFITELNVLKRVDHRHCVELLGSYSDPKHFALLMEPVGDHNLAEYYHKAKDSPDKISLMRSFFGCLANAMQYLHATNIRHRDIKPQNIIVKGERVLITDFGIAYNWENLTRGTTTADSGKTLVYASPEVVRVEARNESADVWSLGCVFLEMATVIKGETVGNMREVFHERSDSYAFHANQDGISAWVNQLRGVAPTTDNVMLD</sequence>
<keyword evidence="7" id="KW-1185">Reference proteome</keyword>
<dbReference type="CDD" id="cd00180">
    <property type="entry name" value="PKc"/>
    <property type="match status" value="1"/>
</dbReference>
<dbReference type="SUPFAM" id="SSF56112">
    <property type="entry name" value="Protein kinase-like (PK-like)"/>
    <property type="match status" value="1"/>
</dbReference>
<evidence type="ECO:0000256" key="3">
    <source>
        <dbReference type="ARBA" id="ARBA00022840"/>
    </source>
</evidence>
<dbReference type="Gene3D" id="2.60.34.10">
    <property type="entry name" value="Substrate Binding Domain Of DNAk, Chain A, domain 1"/>
    <property type="match status" value="1"/>
</dbReference>
<dbReference type="Gene3D" id="3.90.640.10">
    <property type="entry name" value="Actin, Chain A, domain 4"/>
    <property type="match status" value="1"/>
</dbReference>
<dbReference type="PROSITE" id="PS50011">
    <property type="entry name" value="PROTEIN_KINASE_DOM"/>
    <property type="match status" value="1"/>
</dbReference>
<dbReference type="Gene3D" id="3.30.420.40">
    <property type="match status" value="4"/>
</dbReference>
<keyword evidence="3" id="KW-0067">ATP-binding</keyword>
<dbReference type="CDD" id="cd24028">
    <property type="entry name" value="ASKHA_NBD_HSP70_HSPA1-like"/>
    <property type="match status" value="1"/>
</dbReference>
<dbReference type="GO" id="GO:0005524">
    <property type="term" value="F:ATP binding"/>
    <property type="evidence" value="ECO:0007669"/>
    <property type="project" value="UniProtKB-KW"/>
</dbReference>
<organism evidence="6 7">
    <name type="scientific">Dactylonectria macrodidyma</name>
    <dbReference type="NCBI Taxonomy" id="307937"/>
    <lineage>
        <taxon>Eukaryota</taxon>
        <taxon>Fungi</taxon>
        <taxon>Dikarya</taxon>
        <taxon>Ascomycota</taxon>
        <taxon>Pezizomycotina</taxon>
        <taxon>Sordariomycetes</taxon>
        <taxon>Hypocreomycetidae</taxon>
        <taxon>Hypocreales</taxon>
        <taxon>Nectriaceae</taxon>
        <taxon>Dactylonectria</taxon>
    </lineage>
</organism>
<dbReference type="SMART" id="SM00220">
    <property type="entry name" value="S_TKc"/>
    <property type="match status" value="1"/>
</dbReference>
<dbReference type="InterPro" id="IPR018181">
    <property type="entry name" value="Heat_shock_70_CS"/>
</dbReference>
<keyword evidence="2" id="KW-0547">Nucleotide-binding</keyword>
<comment type="similarity">
    <text evidence="1">Belongs to the heat shock protein 70 family.</text>
</comment>
<dbReference type="PROSITE" id="PS01036">
    <property type="entry name" value="HSP70_3"/>
    <property type="match status" value="1"/>
</dbReference>
<evidence type="ECO:0000313" key="6">
    <source>
        <dbReference type="EMBL" id="KAH7121370.1"/>
    </source>
</evidence>
<proteinExistence type="inferred from homology"/>
<evidence type="ECO:0000256" key="4">
    <source>
        <dbReference type="SAM" id="MobiDB-lite"/>
    </source>
</evidence>
<dbReference type="FunFam" id="3.90.640.10:FF:000134">
    <property type="entry name" value="Heat shock cognate 71 kDa protein"/>
    <property type="match status" value="1"/>
</dbReference>
<reference evidence="6" key="1">
    <citation type="journal article" date="2021" name="Nat. Commun.">
        <title>Genetic determinants of endophytism in the Arabidopsis root mycobiome.</title>
        <authorList>
            <person name="Mesny F."/>
            <person name="Miyauchi S."/>
            <person name="Thiergart T."/>
            <person name="Pickel B."/>
            <person name="Atanasova L."/>
            <person name="Karlsson M."/>
            <person name="Huettel B."/>
            <person name="Barry K.W."/>
            <person name="Haridas S."/>
            <person name="Chen C."/>
            <person name="Bauer D."/>
            <person name="Andreopoulos W."/>
            <person name="Pangilinan J."/>
            <person name="LaButti K."/>
            <person name="Riley R."/>
            <person name="Lipzen A."/>
            <person name="Clum A."/>
            <person name="Drula E."/>
            <person name="Henrissat B."/>
            <person name="Kohler A."/>
            <person name="Grigoriev I.V."/>
            <person name="Martin F.M."/>
            <person name="Hacquard S."/>
        </authorList>
    </citation>
    <scope>NUCLEOTIDE SEQUENCE</scope>
    <source>
        <strain evidence="6">MPI-CAGE-AT-0147</strain>
    </source>
</reference>
<evidence type="ECO:0000313" key="7">
    <source>
        <dbReference type="Proteomes" id="UP000738349"/>
    </source>
</evidence>
<dbReference type="Gene3D" id="1.10.510.10">
    <property type="entry name" value="Transferase(Phosphotransferase) domain 1"/>
    <property type="match status" value="1"/>
</dbReference>
<dbReference type="PRINTS" id="PR00301">
    <property type="entry name" value="HEATSHOCK70"/>
</dbReference>
<name>A0A9P9IJB7_9HYPO</name>
<dbReference type="Gene3D" id="3.30.30.30">
    <property type="match status" value="1"/>
</dbReference>
<dbReference type="EMBL" id="JAGMUV010000024">
    <property type="protein sequence ID" value="KAH7121370.1"/>
    <property type="molecule type" value="Genomic_DNA"/>
</dbReference>
<dbReference type="OrthoDB" id="248923at2759"/>
<dbReference type="GO" id="GO:0004672">
    <property type="term" value="F:protein kinase activity"/>
    <property type="evidence" value="ECO:0007669"/>
    <property type="project" value="InterPro"/>
</dbReference>
<evidence type="ECO:0000256" key="1">
    <source>
        <dbReference type="ARBA" id="ARBA00007381"/>
    </source>
</evidence>
<dbReference type="InterPro" id="IPR000719">
    <property type="entry name" value="Prot_kinase_dom"/>
</dbReference>
<dbReference type="InterPro" id="IPR043129">
    <property type="entry name" value="ATPase_NBD"/>
</dbReference>
<protein>
    <submittedName>
        <fullName evidence="6">Hsp70 protein-domain-containing protein</fullName>
    </submittedName>
</protein>
<evidence type="ECO:0000256" key="2">
    <source>
        <dbReference type="ARBA" id="ARBA00022741"/>
    </source>
</evidence>
<feature type="domain" description="Protein kinase" evidence="5">
    <location>
        <begin position="841"/>
        <end position="1087"/>
    </location>
</feature>
<dbReference type="InterPro" id="IPR008271">
    <property type="entry name" value="Ser/Thr_kinase_AS"/>
</dbReference>
<dbReference type="GO" id="GO:0140662">
    <property type="term" value="F:ATP-dependent protein folding chaperone"/>
    <property type="evidence" value="ECO:0007669"/>
    <property type="project" value="InterPro"/>
</dbReference>
<dbReference type="Pfam" id="PF00069">
    <property type="entry name" value="Pkinase"/>
    <property type="match status" value="1"/>
</dbReference>
<dbReference type="Proteomes" id="UP000738349">
    <property type="component" value="Unassembled WGS sequence"/>
</dbReference>
<dbReference type="PROSITE" id="PS00108">
    <property type="entry name" value="PROTEIN_KINASE_ST"/>
    <property type="match status" value="1"/>
</dbReference>
<dbReference type="SUPFAM" id="SSF100920">
    <property type="entry name" value="Heat shock protein 70kD (HSP70), peptide-binding domain"/>
    <property type="match status" value="1"/>
</dbReference>
<dbReference type="InterPro" id="IPR029047">
    <property type="entry name" value="HSP70_peptide-bd_sf"/>
</dbReference>
<accession>A0A9P9IJB7</accession>
<dbReference type="InterPro" id="IPR013126">
    <property type="entry name" value="Hsp_70_fam"/>
</dbReference>
<dbReference type="SUPFAM" id="SSF53067">
    <property type="entry name" value="Actin-like ATPase domain"/>
    <property type="match status" value="2"/>
</dbReference>
<comment type="caution">
    <text evidence="6">The sequence shown here is derived from an EMBL/GenBank/DDBJ whole genome shotgun (WGS) entry which is preliminary data.</text>
</comment>